<comment type="caution">
    <text evidence="1">The sequence shown here is derived from an EMBL/GenBank/DDBJ whole genome shotgun (WGS) entry which is preliminary data.</text>
</comment>
<accession>A0A926VL80</accession>
<dbReference type="RefSeq" id="WP_190474749.1">
    <property type="nucleotide sequence ID" value="NZ_JACJPW010000152.1"/>
</dbReference>
<reference evidence="1" key="1">
    <citation type="journal article" date="2015" name="ISME J.">
        <title>Draft Genome Sequence of Streptomyces incarnatus NRRL8089, which Produces the Nucleoside Antibiotic Sinefungin.</title>
        <authorList>
            <person name="Oshima K."/>
            <person name="Hattori M."/>
            <person name="Shimizu H."/>
            <person name="Fukuda K."/>
            <person name="Nemoto M."/>
            <person name="Inagaki K."/>
            <person name="Tamura T."/>
        </authorList>
    </citation>
    <scope>NUCLEOTIDE SEQUENCE</scope>
    <source>
        <strain evidence="1">FACHB-1375</strain>
    </source>
</reference>
<sequence length="57" mass="6556">MPTPQEFLEMSIVNAIDAMDRARTITAKQIRISRELKNRDKTTSGYIMIVKFLIIVS</sequence>
<name>A0A926VL80_9CYAN</name>
<organism evidence="1 2">
    <name type="scientific">Aerosakkonema funiforme FACHB-1375</name>
    <dbReference type="NCBI Taxonomy" id="2949571"/>
    <lineage>
        <taxon>Bacteria</taxon>
        <taxon>Bacillati</taxon>
        <taxon>Cyanobacteriota</taxon>
        <taxon>Cyanophyceae</taxon>
        <taxon>Oscillatoriophycideae</taxon>
        <taxon>Aerosakkonematales</taxon>
        <taxon>Aerosakkonemataceae</taxon>
        <taxon>Aerosakkonema</taxon>
    </lineage>
</organism>
<gene>
    <name evidence="1" type="ORF">H6G03_33580</name>
</gene>
<proteinExistence type="predicted"/>
<evidence type="ECO:0000313" key="2">
    <source>
        <dbReference type="Proteomes" id="UP000641646"/>
    </source>
</evidence>
<dbReference type="Proteomes" id="UP000641646">
    <property type="component" value="Unassembled WGS sequence"/>
</dbReference>
<dbReference type="EMBL" id="JACJPW010000152">
    <property type="protein sequence ID" value="MBD2185936.1"/>
    <property type="molecule type" value="Genomic_DNA"/>
</dbReference>
<evidence type="ECO:0000313" key="1">
    <source>
        <dbReference type="EMBL" id="MBD2185936.1"/>
    </source>
</evidence>
<keyword evidence="2" id="KW-1185">Reference proteome</keyword>
<dbReference type="AlphaFoldDB" id="A0A926VL80"/>
<reference evidence="1" key="2">
    <citation type="submission" date="2020-08" db="EMBL/GenBank/DDBJ databases">
        <authorList>
            <person name="Chen M."/>
            <person name="Teng W."/>
            <person name="Zhao L."/>
            <person name="Hu C."/>
            <person name="Zhou Y."/>
            <person name="Han B."/>
            <person name="Song L."/>
            <person name="Shu W."/>
        </authorList>
    </citation>
    <scope>NUCLEOTIDE SEQUENCE</scope>
    <source>
        <strain evidence="1">FACHB-1375</strain>
    </source>
</reference>
<protein>
    <submittedName>
        <fullName evidence="1">Uncharacterized protein</fullName>
    </submittedName>
</protein>